<keyword evidence="6" id="KW-0963">Cytoplasm</keyword>
<dbReference type="FunFam" id="1.25.40.10:FF:000198">
    <property type="entry name" value="E3 ubiquitin-protein ligase CHIP isoform X2"/>
    <property type="match status" value="1"/>
</dbReference>
<keyword evidence="11 18" id="KW-0802">TPR repeat</keyword>
<keyword evidence="9" id="KW-0227">DNA damage</keyword>
<evidence type="ECO:0000259" key="21">
    <source>
        <dbReference type="PROSITE" id="PS51698"/>
    </source>
</evidence>
<dbReference type="Pfam" id="PF18391">
    <property type="entry name" value="CHIP_TPR_N"/>
    <property type="match status" value="1"/>
</dbReference>
<dbReference type="GO" id="GO:0000209">
    <property type="term" value="P:protein polyubiquitination"/>
    <property type="evidence" value="ECO:0007669"/>
    <property type="project" value="TreeGrafter"/>
</dbReference>
<dbReference type="Gene3D" id="6.10.140.2020">
    <property type="match status" value="1"/>
</dbReference>
<dbReference type="EC" id="2.3.2.27" evidence="5"/>
<dbReference type="PROSITE" id="PS51698">
    <property type="entry name" value="U_BOX"/>
    <property type="match status" value="1"/>
</dbReference>
<dbReference type="GO" id="GO:0005739">
    <property type="term" value="C:mitochondrion"/>
    <property type="evidence" value="ECO:0007669"/>
    <property type="project" value="UniProtKB-SubCell"/>
</dbReference>
<evidence type="ECO:0000256" key="17">
    <source>
        <dbReference type="ARBA" id="ARBA00083170"/>
    </source>
</evidence>
<dbReference type="Gene3D" id="1.25.40.10">
    <property type="entry name" value="Tetratricopeptide repeat domain"/>
    <property type="match status" value="1"/>
</dbReference>
<dbReference type="GO" id="GO:0006281">
    <property type="term" value="P:DNA repair"/>
    <property type="evidence" value="ECO:0007669"/>
    <property type="project" value="UniProtKB-KW"/>
</dbReference>
<evidence type="ECO:0000256" key="12">
    <source>
        <dbReference type="ARBA" id="ARBA00023128"/>
    </source>
</evidence>
<reference evidence="22" key="1">
    <citation type="journal article" date="2022" name="bioRxiv">
        <title>Sequencing and chromosome-scale assembly of the giantPleurodeles waltlgenome.</title>
        <authorList>
            <person name="Brown T."/>
            <person name="Elewa A."/>
            <person name="Iarovenko S."/>
            <person name="Subramanian E."/>
            <person name="Araus A.J."/>
            <person name="Petzold A."/>
            <person name="Susuki M."/>
            <person name="Suzuki K.-i.T."/>
            <person name="Hayashi T."/>
            <person name="Toyoda A."/>
            <person name="Oliveira C."/>
            <person name="Osipova E."/>
            <person name="Leigh N.D."/>
            <person name="Simon A."/>
            <person name="Yun M.H."/>
        </authorList>
    </citation>
    <scope>NUCLEOTIDE SEQUENCE</scope>
    <source>
        <strain evidence="22">20211129_DDA</strain>
        <tissue evidence="22">Liver</tissue>
    </source>
</reference>
<evidence type="ECO:0000313" key="23">
    <source>
        <dbReference type="Proteomes" id="UP001066276"/>
    </source>
</evidence>
<proteinExistence type="predicted"/>
<keyword evidence="10" id="KW-0833">Ubl conjugation pathway</keyword>
<evidence type="ECO:0000256" key="20">
    <source>
        <dbReference type="SAM" id="MobiDB-lite"/>
    </source>
</evidence>
<accession>A0AAV7M305</accession>
<sequence length="297" mass="34699">MKGKEEKEVGVGPEKSPSAQELKEQGNRLFTTRKYQEAAACYGRAINRNPSVAVYYTNRALCHLKMQQHDKALADCKHALELDSQSVKAHFFLGQCQLELENYDEAIANLQRAYNLSREQRLNFGDDIPSALRIAKKKRWSNIEEKRINQENELHAYLTKLILAEKEREMEQYKREQNEEKIEETRSRLELANIEGKHDKHLAEMDELFSQVDEKRKRRDIPDYLCGKISFELMREPCITPSGITYDRKDIEEHLQRVGHFDPVTRSPLTQDQLIPNLAMKEVIDAFISENGWVEDY</sequence>
<feature type="coiled-coil region" evidence="19">
    <location>
        <begin position="93"/>
        <end position="120"/>
    </location>
</feature>
<dbReference type="PROSITE" id="PS50005">
    <property type="entry name" value="TPR"/>
    <property type="match status" value="2"/>
</dbReference>
<evidence type="ECO:0000256" key="18">
    <source>
        <dbReference type="PROSITE-ProRule" id="PRU00339"/>
    </source>
</evidence>
<feature type="repeat" description="TPR" evidence="18">
    <location>
        <begin position="19"/>
        <end position="52"/>
    </location>
</feature>
<keyword evidence="19" id="KW-0175">Coiled coil</keyword>
<dbReference type="SMART" id="SM00504">
    <property type="entry name" value="Ubox"/>
    <property type="match status" value="1"/>
</dbReference>
<dbReference type="GO" id="GO:0030018">
    <property type="term" value="C:Z disc"/>
    <property type="evidence" value="ECO:0007669"/>
    <property type="project" value="TreeGrafter"/>
</dbReference>
<evidence type="ECO:0000256" key="16">
    <source>
        <dbReference type="ARBA" id="ARBA00044543"/>
    </source>
</evidence>
<dbReference type="AlphaFoldDB" id="A0AAV7M305"/>
<dbReference type="InterPro" id="IPR011990">
    <property type="entry name" value="TPR-like_helical_dom_sf"/>
</dbReference>
<evidence type="ECO:0000256" key="5">
    <source>
        <dbReference type="ARBA" id="ARBA00012483"/>
    </source>
</evidence>
<dbReference type="SUPFAM" id="SSF48452">
    <property type="entry name" value="TPR-like"/>
    <property type="match status" value="1"/>
</dbReference>
<dbReference type="PANTHER" id="PTHR46803">
    <property type="entry name" value="E3 UBIQUITIN-PROTEIN LIGASE CHIP"/>
    <property type="match status" value="1"/>
</dbReference>
<dbReference type="Gene3D" id="3.30.40.10">
    <property type="entry name" value="Zinc/RING finger domain, C3HC4 (zinc finger)"/>
    <property type="match status" value="1"/>
</dbReference>
<dbReference type="EMBL" id="JANPWB010000014">
    <property type="protein sequence ID" value="KAJ1098176.1"/>
    <property type="molecule type" value="Genomic_DNA"/>
</dbReference>
<evidence type="ECO:0000313" key="22">
    <source>
        <dbReference type="EMBL" id="KAJ1098176.1"/>
    </source>
</evidence>
<dbReference type="GO" id="GO:0007165">
    <property type="term" value="P:signal transduction"/>
    <property type="evidence" value="ECO:0007669"/>
    <property type="project" value="UniProtKB-ARBA"/>
</dbReference>
<dbReference type="GO" id="GO:0071218">
    <property type="term" value="P:cellular response to misfolded protein"/>
    <property type="evidence" value="ECO:0007669"/>
    <property type="project" value="TreeGrafter"/>
</dbReference>
<keyword evidence="14" id="KW-0539">Nucleus</keyword>
<feature type="domain" description="U-box" evidence="21">
    <location>
        <begin position="220"/>
        <end position="294"/>
    </location>
</feature>
<dbReference type="Proteomes" id="UP001066276">
    <property type="component" value="Chromosome 10"/>
</dbReference>
<dbReference type="InterPro" id="IPR045202">
    <property type="entry name" value="CHIP_RING-Ubox"/>
</dbReference>
<dbReference type="Pfam" id="PF12895">
    <property type="entry name" value="ANAPC3"/>
    <property type="match status" value="1"/>
</dbReference>
<evidence type="ECO:0000256" key="14">
    <source>
        <dbReference type="ARBA" id="ARBA00023242"/>
    </source>
</evidence>
<evidence type="ECO:0000256" key="6">
    <source>
        <dbReference type="ARBA" id="ARBA00022490"/>
    </source>
</evidence>
<dbReference type="InterPro" id="IPR003613">
    <property type="entry name" value="Ubox_domain"/>
</dbReference>
<comment type="caution">
    <text evidence="22">The sequence shown here is derived from an EMBL/GenBank/DDBJ whole genome shotgun (WGS) entry which is preliminary data.</text>
</comment>
<dbReference type="InterPro" id="IPR013083">
    <property type="entry name" value="Znf_RING/FYVE/PHD"/>
</dbReference>
<evidence type="ECO:0000256" key="15">
    <source>
        <dbReference type="ARBA" id="ARBA00044534"/>
    </source>
</evidence>
<dbReference type="GO" id="GO:0061630">
    <property type="term" value="F:ubiquitin protein ligase activity"/>
    <property type="evidence" value="ECO:0007669"/>
    <property type="project" value="UniProtKB-EC"/>
</dbReference>
<dbReference type="Pfam" id="PF04564">
    <property type="entry name" value="U-box"/>
    <property type="match status" value="1"/>
</dbReference>
<dbReference type="GO" id="GO:0051087">
    <property type="term" value="F:protein-folding chaperone binding"/>
    <property type="evidence" value="ECO:0007669"/>
    <property type="project" value="TreeGrafter"/>
</dbReference>
<name>A0AAV7M305_PLEWA</name>
<protein>
    <recommendedName>
        <fullName evidence="15">E3 ubiquitin-protein ligase CHIP</fullName>
        <ecNumber evidence="5">2.3.2.27</ecNumber>
    </recommendedName>
    <alternativeName>
        <fullName evidence="16">RING-type E3 ubiquitin transferase CHIP</fullName>
    </alternativeName>
    <alternativeName>
        <fullName evidence="17">STIP1 homology and U box-containing protein 1</fullName>
    </alternativeName>
</protein>
<dbReference type="GO" id="GO:0005634">
    <property type="term" value="C:nucleus"/>
    <property type="evidence" value="ECO:0007669"/>
    <property type="project" value="UniProtKB-SubCell"/>
</dbReference>
<dbReference type="PANTHER" id="PTHR46803:SF2">
    <property type="entry name" value="E3 UBIQUITIN-PROTEIN LIGASE CHIP"/>
    <property type="match status" value="1"/>
</dbReference>
<evidence type="ECO:0000256" key="10">
    <source>
        <dbReference type="ARBA" id="ARBA00022786"/>
    </source>
</evidence>
<dbReference type="SUPFAM" id="SSF57850">
    <property type="entry name" value="RING/U-box"/>
    <property type="match status" value="1"/>
</dbReference>
<keyword evidence="12" id="KW-0496">Mitochondrion</keyword>
<dbReference type="GO" id="GO:0043161">
    <property type="term" value="P:proteasome-mediated ubiquitin-dependent protein catabolic process"/>
    <property type="evidence" value="ECO:0007669"/>
    <property type="project" value="TreeGrafter"/>
</dbReference>
<evidence type="ECO:0000256" key="11">
    <source>
        <dbReference type="ARBA" id="ARBA00022803"/>
    </source>
</evidence>
<evidence type="ECO:0000256" key="3">
    <source>
        <dbReference type="ARBA" id="ARBA00004173"/>
    </source>
</evidence>
<keyword evidence="13" id="KW-0234">DNA repair</keyword>
<dbReference type="GO" id="GO:0006515">
    <property type="term" value="P:protein quality control for misfolded or incompletely synthesized proteins"/>
    <property type="evidence" value="ECO:0007669"/>
    <property type="project" value="TreeGrafter"/>
</dbReference>
<feature type="region of interest" description="Disordered" evidence="20">
    <location>
        <begin position="1"/>
        <end position="24"/>
    </location>
</feature>
<evidence type="ECO:0000256" key="7">
    <source>
        <dbReference type="ARBA" id="ARBA00022679"/>
    </source>
</evidence>
<evidence type="ECO:0000256" key="1">
    <source>
        <dbReference type="ARBA" id="ARBA00000900"/>
    </source>
</evidence>
<evidence type="ECO:0000256" key="8">
    <source>
        <dbReference type="ARBA" id="ARBA00022737"/>
    </source>
</evidence>
<dbReference type="FunFam" id="3.30.40.10:FF:000124">
    <property type="entry name" value="STIP1 homology and U box-containing protein 1"/>
    <property type="match status" value="1"/>
</dbReference>
<evidence type="ECO:0000256" key="4">
    <source>
        <dbReference type="ARBA" id="ARBA00004496"/>
    </source>
</evidence>
<evidence type="ECO:0000256" key="19">
    <source>
        <dbReference type="SAM" id="Coils"/>
    </source>
</evidence>
<feature type="coiled-coil region" evidence="19">
    <location>
        <begin position="163"/>
        <end position="195"/>
    </location>
</feature>
<dbReference type="CDD" id="cd16654">
    <property type="entry name" value="RING-Ubox_CHIP"/>
    <property type="match status" value="1"/>
</dbReference>
<comment type="catalytic activity">
    <reaction evidence="1">
        <text>S-ubiquitinyl-[E2 ubiquitin-conjugating enzyme]-L-cysteine + [acceptor protein]-L-lysine = [E2 ubiquitin-conjugating enzyme]-L-cysteine + N(6)-ubiquitinyl-[acceptor protein]-L-lysine.</text>
        <dbReference type="EC" id="2.3.2.27"/>
    </reaction>
</comment>
<comment type="subcellular location">
    <subcellularLocation>
        <location evidence="4">Cytoplasm</location>
    </subcellularLocation>
    <subcellularLocation>
        <location evidence="3">Mitochondrion</location>
    </subcellularLocation>
    <subcellularLocation>
        <location evidence="2">Nucleus</location>
    </subcellularLocation>
</comment>
<dbReference type="GO" id="GO:0045862">
    <property type="term" value="P:positive regulation of proteolysis"/>
    <property type="evidence" value="ECO:0007669"/>
    <property type="project" value="TreeGrafter"/>
</dbReference>
<dbReference type="InterPro" id="IPR041312">
    <property type="entry name" value="CHIP_TPR_N"/>
</dbReference>
<keyword evidence="23" id="KW-1185">Reference proteome</keyword>
<dbReference type="InterPro" id="IPR019734">
    <property type="entry name" value="TPR_rpt"/>
</dbReference>
<keyword evidence="7" id="KW-0808">Transferase</keyword>
<evidence type="ECO:0000256" key="9">
    <source>
        <dbReference type="ARBA" id="ARBA00022763"/>
    </source>
</evidence>
<keyword evidence="8" id="KW-0677">Repeat</keyword>
<feature type="repeat" description="TPR" evidence="18">
    <location>
        <begin position="87"/>
        <end position="120"/>
    </location>
</feature>
<organism evidence="22 23">
    <name type="scientific">Pleurodeles waltl</name>
    <name type="common">Iberian ribbed newt</name>
    <dbReference type="NCBI Taxonomy" id="8319"/>
    <lineage>
        <taxon>Eukaryota</taxon>
        <taxon>Metazoa</taxon>
        <taxon>Chordata</taxon>
        <taxon>Craniata</taxon>
        <taxon>Vertebrata</taxon>
        <taxon>Euteleostomi</taxon>
        <taxon>Amphibia</taxon>
        <taxon>Batrachia</taxon>
        <taxon>Caudata</taxon>
        <taxon>Salamandroidea</taxon>
        <taxon>Salamandridae</taxon>
        <taxon>Pleurodelinae</taxon>
        <taxon>Pleurodeles</taxon>
    </lineage>
</organism>
<gene>
    <name evidence="22" type="ORF">NDU88_003292</name>
</gene>
<evidence type="ECO:0000256" key="13">
    <source>
        <dbReference type="ARBA" id="ARBA00023204"/>
    </source>
</evidence>
<dbReference type="SMART" id="SM00028">
    <property type="entry name" value="TPR"/>
    <property type="match status" value="3"/>
</dbReference>
<evidence type="ECO:0000256" key="2">
    <source>
        <dbReference type="ARBA" id="ARBA00004123"/>
    </source>
</evidence>